<sequence>MGRKKLRIPTKSNAFTSLAVSPLGQIMMHLQNRLQELIQKNKQRKEQSTLEKKYATQRLKDIKIILDKVIELFLSFDNGNQPSKLSLVKDGISLFSRLEDAKEFDTPVNVFYRITLERLHNAIKNSRPNTPRLTATNIPEFKNRLKKELRKETEKCYAEALQIPGCNLEHYFSIIEEVIDAFDLVEQEPFDVKDLEKRFIKEIKYALFDDKGYAPQALIISHPSMYHLVIELLDLLSQLPDELEDLVTFLNPKAFTLDIRNSALSAFIPDRFSDLKISVEHAPSNPQQTQGGQGCQGLKELRYKVTNNSGSEIYHNFQDYYNDFLVSTKNFLSYSLQTYLENYAQTPHVKSELAKMSLLQEFVEQEARLASSHLEEARQLHGAFDEFHTLLANERAPSVKVKLLHERMSSLDQTIAQLAYLLERNKDYELKKLNGLIATYPTLLNDLQRAKVQQLDVSYSTEQLPEVIIAFNEQTELDVVPVKDKLKLKNPEYEEIISLLSYFRSEKAKLADQLQQEVKVWQEQAVIRWKMENDGWISELNGLILEELDMPSDSGDVENIPIDKRLVVINELLLDVSARQKKAQHGLETVKSIEQNLAGSIQSFELLLTVAPVTNKELNACYEQSKMHVEHYRNRLQEAAANLEQWHEKLEIKRNKAKAAQELAETMKSSDPSVILSLRESKKRQLAFMESELAIQLVEEKSKKERHRDKVALLHLNSDPLANPDPLSTLEEEFFKKKNRFTSQCAEALQKIKLLLAHRKEYQTTHDPEFILSDENLKTSEGINTLVTWLGEITAEESNSRTEPSVPFKLKSELLPFCNLAKTLRTLSQDIEHFKNQRKQYAKEVQLLVEDIKQLSINTQVKQDELKDLTKEIAVLDKMVLLLVGNQEIGRQIAELDNLILEFNTIKLLNQHQEKLLSSLTAAREELSKLENLLKTAKIEAANNPVYEDNFNQIQKILAHSKEKLELLFNTICHKKQNDLDAFLIKIENEVKEIFSDENSDDSNLAGQLTTWNNRLTQCSVLSEKMKLYFLKIEFLQRDLSHVADEKRKAEITSKLDQFNELDKRVKTLYTESLAQVDSLLCKIDAELQQNQMCANLLFAESKASWETNVAVVEKVSRYLNAFPMVGLTLLKATLETLSSPPTESMQKIARLVEEFTQLNEKIGIKSTINSRLGKRIEEREEVVADFIAQLTRYEDERRKKYRYKDRLFPQDQQRRLSFIEKIIKALECYKDTGNSEALLTSICNEKETFHGFSLRSLLNRFVVKINELNKQIPDNYELNSSEDLKEANADLHEQAEAILNTLNSSDPELVTQIKKLYVEIGELEKFGDSIADNYKENANVAKKLAEALQGKVDQFLLDNQHKFTDKAASLSDKKFFTKFHMDFICHIHSRDEIMSQHTAWLPLLANIALASLAVFTLGLAIPAKQYITEVTTGEARFFCRTDGLSHVDAIEKRAENLIAAIA</sequence>
<dbReference type="RefSeq" id="WP_058453846.1">
    <property type="nucleotide sequence ID" value="NZ_CAAAIB010000011.1"/>
</dbReference>
<feature type="coiled-coil region" evidence="1">
    <location>
        <begin position="622"/>
        <end position="663"/>
    </location>
</feature>
<keyword evidence="2" id="KW-1133">Transmembrane helix</keyword>
<gene>
    <name evidence="3" type="primary">lepB_2</name>
    <name evidence="3" type="ORF">Lmac_3179</name>
</gene>
<evidence type="ECO:0000256" key="1">
    <source>
        <dbReference type="SAM" id="Coils"/>
    </source>
</evidence>
<feature type="coiled-coil region" evidence="1">
    <location>
        <begin position="913"/>
        <end position="940"/>
    </location>
</feature>
<feature type="coiled-coil region" evidence="1">
    <location>
        <begin position="824"/>
        <end position="872"/>
    </location>
</feature>
<organism evidence="3 4">
    <name type="scientific">Legionella maceachernii</name>
    <dbReference type="NCBI Taxonomy" id="466"/>
    <lineage>
        <taxon>Bacteria</taxon>
        <taxon>Pseudomonadati</taxon>
        <taxon>Pseudomonadota</taxon>
        <taxon>Gammaproteobacteria</taxon>
        <taxon>Legionellales</taxon>
        <taxon>Legionellaceae</taxon>
        <taxon>Legionella</taxon>
    </lineage>
</organism>
<reference evidence="3 4" key="1">
    <citation type="submission" date="2015-11" db="EMBL/GenBank/DDBJ databases">
        <title>Genomic analysis of 38 Legionella species identifies large and diverse effector repertoires.</title>
        <authorList>
            <person name="Burstein D."/>
            <person name="Amaro F."/>
            <person name="Zusman T."/>
            <person name="Lifshitz Z."/>
            <person name="Cohen O."/>
            <person name="Gilbert J.A."/>
            <person name="Pupko T."/>
            <person name="Shuman H.A."/>
            <person name="Segal G."/>
        </authorList>
    </citation>
    <scope>NUCLEOTIDE SEQUENCE [LARGE SCALE GENOMIC DNA]</scope>
    <source>
        <strain evidence="3 4">PX-1-G2-E2</strain>
    </source>
</reference>
<dbReference type="PATRIC" id="fig|466.6.peg.3402"/>
<dbReference type="Proteomes" id="UP000054908">
    <property type="component" value="Unassembled WGS sequence"/>
</dbReference>
<comment type="caution">
    <text evidence="3">The sequence shown here is derived from an EMBL/GenBank/DDBJ whole genome shotgun (WGS) entry which is preliminary data.</text>
</comment>
<keyword evidence="4" id="KW-1185">Reference proteome</keyword>
<accession>A0A0W0VTV8</accession>
<keyword evidence="2" id="KW-0812">Transmembrane</keyword>
<dbReference type="EMBL" id="LNYL01000054">
    <property type="protein sequence ID" value="KTD23503.1"/>
    <property type="molecule type" value="Genomic_DNA"/>
</dbReference>
<evidence type="ECO:0000256" key="2">
    <source>
        <dbReference type="SAM" id="Phobius"/>
    </source>
</evidence>
<name>A0A0W0VTV8_9GAMM</name>
<feature type="transmembrane region" description="Helical" evidence="2">
    <location>
        <begin position="1400"/>
        <end position="1422"/>
    </location>
</feature>
<keyword evidence="2" id="KW-0472">Membrane</keyword>
<keyword evidence="1" id="KW-0175">Coiled coil</keyword>
<protein>
    <submittedName>
        <fullName evidence="3">Effector protein B, substrate of the Dot/Icm secretion system</fullName>
    </submittedName>
</protein>
<dbReference type="OrthoDB" id="5651756at2"/>
<evidence type="ECO:0000313" key="4">
    <source>
        <dbReference type="Proteomes" id="UP000054908"/>
    </source>
</evidence>
<evidence type="ECO:0000313" key="3">
    <source>
        <dbReference type="EMBL" id="KTD23503.1"/>
    </source>
</evidence>
<proteinExistence type="predicted"/>